<accession>A0A0H2M6Z1</accession>
<dbReference type="AlphaFoldDB" id="A0A0H2M6Z1"/>
<dbReference type="CDD" id="cd06558">
    <property type="entry name" value="crotonase-like"/>
    <property type="match status" value="1"/>
</dbReference>
<dbReference type="EMBL" id="JZWI01000043">
    <property type="protein sequence ID" value="KLN52845.1"/>
    <property type="molecule type" value="Genomic_DNA"/>
</dbReference>
<gene>
    <name evidence="1" type="primary">fadB3</name>
    <name evidence="1" type="ORF">VPARA_60150</name>
</gene>
<dbReference type="Pfam" id="PF00378">
    <property type="entry name" value="ECH_1"/>
    <property type="match status" value="1"/>
</dbReference>
<evidence type="ECO:0000313" key="2">
    <source>
        <dbReference type="Proteomes" id="UP000035170"/>
    </source>
</evidence>
<organism evidence="1 2">
    <name type="scientific">Variovorax paradoxus</name>
    <dbReference type="NCBI Taxonomy" id="34073"/>
    <lineage>
        <taxon>Bacteria</taxon>
        <taxon>Pseudomonadati</taxon>
        <taxon>Pseudomonadota</taxon>
        <taxon>Betaproteobacteria</taxon>
        <taxon>Burkholderiales</taxon>
        <taxon>Comamonadaceae</taxon>
        <taxon>Variovorax</taxon>
    </lineage>
</organism>
<keyword evidence="1" id="KW-0456">Lyase</keyword>
<dbReference type="EC" id="4.2.1.17" evidence="1"/>
<sequence length="244" mass="26188">MNCSSRQWSTITQHRHGSVLVVHLNRPDQLNAINRTMREDLRQVFDQAGHDDEVSALVLAATGRAFCAGHDIKELLTLSPAEANAVMLEIGSLYRAIRAFPKPLVSALNGLTLGGGAALALFSDSRLASPEFELGFPEIDRGLVSALAPWLLGLFMPQAIAHQIVLSGARLSAEHCGQIGLVDATVSRDELFSRSLSAALMLAKKPQAAFSLMKSRFATVTEAGFLEALQAGATMQELARAQRG</sequence>
<dbReference type="Gene3D" id="3.90.226.10">
    <property type="entry name" value="2-enoyl-CoA Hydratase, Chain A, domain 1"/>
    <property type="match status" value="1"/>
</dbReference>
<proteinExistence type="predicted"/>
<dbReference type="InterPro" id="IPR001753">
    <property type="entry name" value="Enoyl-CoA_hydra/iso"/>
</dbReference>
<keyword evidence="2" id="KW-1185">Reference proteome</keyword>
<dbReference type="PANTHER" id="PTHR11941">
    <property type="entry name" value="ENOYL-COA HYDRATASE-RELATED"/>
    <property type="match status" value="1"/>
</dbReference>
<dbReference type="RefSeq" id="WP_047787169.1">
    <property type="nucleotide sequence ID" value="NZ_JZWI01000043.1"/>
</dbReference>
<dbReference type="InterPro" id="IPR029045">
    <property type="entry name" value="ClpP/crotonase-like_dom_sf"/>
</dbReference>
<dbReference type="GO" id="GO:0006635">
    <property type="term" value="P:fatty acid beta-oxidation"/>
    <property type="evidence" value="ECO:0007669"/>
    <property type="project" value="TreeGrafter"/>
</dbReference>
<dbReference type="SUPFAM" id="SSF52096">
    <property type="entry name" value="ClpP/crotonase"/>
    <property type="match status" value="1"/>
</dbReference>
<dbReference type="PANTHER" id="PTHR11941:SF54">
    <property type="entry name" value="ENOYL-COA HYDRATASE, MITOCHONDRIAL"/>
    <property type="match status" value="1"/>
</dbReference>
<evidence type="ECO:0000313" key="1">
    <source>
        <dbReference type="EMBL" id="KLN52845.1"/>
    </source>
</evidence>
<comment type="caution">
    <text evidence="1">The sequence shown here is derived from an EMBL/GenBank/DDBJ whole genome shotgun (WGS) entry which is preliminary data.</text>
</comment>
<name>A0A0H2M6Z1_VARPD</name>
<dbReference type="Proteomes" id="UP000035170">
    <property type="component" value="Unassembled WGS sequence"/>
</dbReference>
<dbReference type="PATRIC" id="fig|34073.19.peg.6176"/>
<dbReference type="GO" id="GO:0004300">
    <property type="term" value="F:enoyl-CoA hydratase activity"/>
    <property type="evidence" value="ECO:0007669"/>
    <property type="project" value="UniProtKB-EC"/>
</dbReference>
<reference evidence="1 2" key="1">
    <citation type="submission" date="2015-03" db="EMBL/GenBank/DDBJ databases">
        <title>Genome sequence of Variovorax paradoxus TBEA6.</title>
        <authorList>
            <person name="Poehlein A."/>
            <person name="Schuldes J."/>
            <person name="Wuebbeler J.H."/>
            <person name="Hiessl S."/>
            <person name="Steinbuechel A."/>
            <person name="Daniel R."/>
        </authorList>
    </citation>
    <scope>NUCLEOTIDE SEQUENCE [LARGE SCALE GENOMIC DNA]</scope>
    <source>
        <strain evidence="1 2">TBEA6</strain>
    </source>
</reference>
<protein>
    <submittedName>
        <fullName evidence="1">Putative enoyl-CoA hydratase</fullName>
        <ecNumber evidence="1">4.2.1.17</ecNumber>
    </submittedName>
</protein>